<dbReference type="Proteomes" id="UP000613011">
    <property type="component" value="Unassembled WGS sequence"/>
</dbReference>
<name>A0A936ZMK4_9BURK</name>
<accession>A0A936ZMK4</accession>
<evidence type="ECO:0000256" key="2">
    <source>
        <dbReference type="SAM" id="SignalP"/>
    </source>
</evidence>
<gene>
    <name evidence="3" type="ORF">JI739_01180</name>
</gene>
<evidence type="ECO:0000256" key="1">
    <source>
        <dbReference type="SAM" id="MobiDB-lite"/>
    </source>
</evidence>
<dbReference type="Pfam" id="PF19649">
    <property type="entry name" value="DUF6152"/>
    <property type="match status" value="1"/>
</dbReference>
<feature type="chain" id="PRO_5037389783" evidence="2">
    <location>
        <begin position="20"/>
        <end position="154"/>
    </location>
</feature>
<dbReference type="RefSeq" id="WP_201682012.1">
    <property type="nucleotide sequence ID" value="NZ_JAEQNA010000001.1"/>
</dbReference>
<feature type="region of interest" description="Disordered" evidence="1">
    <location>
        <begin position="55"/>
        <end position="76"/>
    </location>
</feature>
<organism evidence="3 4">
    <name type="scientific">Ramlibacter aurantiacus</name>
    <dbReference type="NCBI Taxonomy" id="2801330"/>
    <lineage>
        <taxon>Bacteria</taxon>
        <taxon>Pseudomonadati</taxon>
        <taxon>Pseudomonadota</taxon>
        <taxon>Betaproteobacteria</taxon>
        <taxon>Burkholderiales</taxon>
        <taxon>Comamonadaceae</taxon>
        <taxon>Ramlibacter</taxon>
    </lineage>
</organism>
<sequence>MQRRSFVFAGLGLPTLAFAHHGWSSFDQERPIWLEGRVTRVRWQNPHAELELEPPRDLRVPPDLPTRSLPSQSAPVDGKSLLARATVPTRSRPRWTVELAPLTRMRAWNVKEIQVGDTIGVLGFTFKQEQGDPLLRAEYLFVDGRAYGLRSSPA</sequence>
<protein>
    <submittedName>
        <fullName evidence="3">Uncharacterized protein</fullName>
    </submittedName>
</protein>
<dbReference type="InterPro" id="IPR046150">
    <property type="entry name" value="DUF6152"/>
</dbReference>
<evidence type="ECO:0000313" key="4">
    <source>
        <dbReference type="Proteomes" id="UP000613011"/>
    </source>
</evidence>
<proteinExistence type="predicted"/>
<keyword evidence="2" id="KW-0732">Signal</keyword>
<reference evidence="3" key="1">
    <citation type="submission" date="2021-01" db="EMBL/GenBank/DDBJ databases">
        <title>Ramlibacter sp. strain AW1 16S ribosomal RNA gene Genome sequencing and assembly.</title>
        <authorList>
            <person name="Kang M."/>
        </authorList>
    </citation>
    <scope>NUCLEOTIDE SEQUENCE</scope>
    <source>
        <strain evidence="3">AW1</strain>
    </source>
</reference>
<feature type="signal peptide" evidence="2">
    <location>
        <begin position="1"/>
        <end position="19"/>
    </location>
</feature>
<keyword evidence="4" id="KW-1185">Reference proteome</keyword>
<comment type="caution">
    <text evidence="3">The sequence shown here is derived from an EMBL/GenBank/DDBJ whole genome shotgun (WGS) entry which is preliminary data.</text>
</comment>
<dbReference type="EMBL" id="JAEQNA010000001">
    <property type="protein sequence ID" value="MBL0418946.1"/>
    <property type="molecule type" value="Genomic_DNA"/>
</dbReference>
<dbReference type="AlphaFoldDB" id="A0A936ZMK4"/>
<evidence type="ECO:0000313" key="3">
    <source>
        <dbReference type="EMBL" id="MBL0418946.1"/>
    </source>
</evidence>